<keyword evidence="8" id="KW-1185">Reference proteome</keyword>
<evidence type="ECO:0000256" key="1">
    <source>
        <dbReference type="ARBA" id="ARBA00023002"/>
    </source>
</evidence>
<comment type="pathway">
    <text evidence="3">Amino-acid biosynthesis; ergothioneine biosynthesis.</text>
</comment>
<reference evidence="8" key="1">
    <citation type="submission" date="2018-05" db="EMBL/GenBank/DDBJ databases">
        <title>Azospirillum thermophila sp. nov., a novel isolated from hot spring.</title>
        <authorList>
            <person name="Zhao Z."/>
        </authorList>
    </citation>
    <scope>NUCLEOTIDE SEQUENCE [LARGE SCALE GENOMIC DNA]</scope>
    <source>
        <strain evidence="8">CFH 70021</strain>
    </source>
</reference>
<evidence type="ECO:0000259" key="6">
    <source>
        <dbReference type="Pfam" id="PF12867"/>
    </source>
</evidence>
<dbReference type="AlphaFoldDB" id="A0A2S2CM82"/>
<keyword evidence="1" id="KW-0560">Oxidoreductase</keyword>
<dbReference type="OrthoDB" id="9768004at2"/>
<evidence type="ECO:0000256" key="3">
    <source>
        <dbReference type="ARBA" id="ARBA00037882"/>
    </source>
</evidence>
<dbReference type="InterPro" id="IPR024775">
    <property type="entry name" value="DinB-like"/>
</dbReference>
<dbReference type="GO" id="GO:0052699">
    <property type="term" value="P:ergothioneine biosynthetic process"/>
    <property type="evidence" value="ECO:0007669"/>
    <property type="project" value="InterPro"/>
</dbReference>
<dbReference type="InterPro" id="IPR016187">
    <property type="entry name" value="CTDL_fold"/>
</dbReference>
<feature type="region of interest" description="Disordered" evidence="4">
    <location>
        <begin position="1"/>
        <end position="21"/>
    </location>
</feature>
<dbReference type="SUPFAM" id="SSF109854">
    <property type="entry name" value="DinB/YfiT-like putative metalloenzymes"/>
    <property type="match status" value="1"/>
</dbReference>
<organism evidence="7 8">
    <name type="scientific">Azospirillum thermophilum</name>
    <dbReference type="NCBI Taxonomy" id="2202148"/>
    <lineage>
        <taxon>Bacteria</taxon>
        <taxon>Pseudomonadati</taxon>
        <taxon>Pseudomonadota</taxon>
        <taxon>Alphaproteobacteria</taxon>
        <taxon>Rhodospirillales</taxon>
        <taxon>Azospirillaceae</taxon>
        <taxon>Azospirillum</taxon>
    </lineage>
</organism>
<dbReference type="InterPro" id="IPR051043">
    <property type="entry name" value="Sulfatase_Mod_Factor_Kinase"/>
</dbReference>
<dbReference type="EMBL" id="CP029352">
    <property type="protein sequence ID" value="AWK85623.1"/>
    <property type="molecule type" value="Genomic_DNA"/>
</dbReference>
<protein>
    <submittedName>
        <fullName evidence="7">Ergothioneine biosynthesis protein EgtB</fullName>
    </submittedName>
</protein>
<dbReference type="SUPFAM" id="SSF56436">
    <property type="entry name" value="C-type lectin-like"/>
    <property type="match status" value="1"/>
</dbReference>
<accession>A0A2S2CM82</accession>
<evidence type="ECO:0000259" key="5">
    <source>
        <dbReference type="Pfam" id="PF03781"/>
    </source>
</evidence>
<evidence type="ECO:0000313" key="7">
    <source>
        <dbReference type="EMBL" id="AWK85623.1"/>
    </source>
</evidence>
<dbReference type="InterPro" id="IPR042095">
    <property type="entry name" value="SUMF_sf"/>
</dbReference>
<dbReference type="Gene3D" id="3.90.1580.10">
    <property type="entry name" value="paralog of FGE (formylglycine-generating enzyme)"/>
    <property type="match status" value="1"/>
</dbReference>
<dbReference type="Pfam" id="PF12867">
    <property type="entry name" value="DinB_2"/>
    <property type="match status" value="1"/>
</dbReference>
<dbReference type="InterPro" id="IPR034660">
    <property type="entry name" value="DinB/YfiT-like"/>
</dbReference>
<evidence type="ECO:0000313" key="8">
    <source>
        <dbReference type="Proteomes" id="UP000245629"/>
    </source>
</evidence>
<feature type="domain" description="Sulfatase-modifying factor enzyme-like" evidence="5">
    <location>
        <begin position="216"/>
        <end position="362"/>
    </location>
</feature>
<dbReference type="KEGG" id="azz:DEW08_05110"/>
<evidence type="ECO:0000256" key="2">
    <source>
        <dbReference type="ARBA" id="ARBA00023004"/>
    </source>
</evidence>
<feature type="domain" description="DinB-like" evidence="6">
    <location>
        <begin position="48"/>
        <end position="181"/>
    </location>
</feature>
<evidence type="ECO:0000256" key="4">
    <source>
        <dbReference type="SAM" id="MobiDB-lite"/>
    </source>
</evidence>
<name>A0A2S2CM82_9PROT</name>
<dbReference type="Proteomes" id="UP000245629">
    <property type="component" value="Chromosome 1"/>
</dbReference>
<dbReference type="PANTHER" id="PTHR23150">
    <property type="entry name" value="SULFATASE MODIFYING FACTOR 1, 2"/>
    <property type="match status" value="1"/>
</dbReference>
<feature type="domain" description="Sulfatase-modifying factor enzyme-like" evidence="5">
    <location>
        <begin position="375"/>
        <end position="452"/>
    </location>
</feature>
<dbReference type="NCBIfam" id="TIGR03440">
    <property type="entry name" value="egtB_TIGR03440"/>
    <property type="match status" value="1"/>
</dbReference>
<gene>
    <name evidence="7" type="ORF">DEW08_05110</name>
</gene>
<sequence length="455" mass="51043">MRAPSDNNVGAHCGKHSGPEVTPVADTHLVNPPHSTGPALRQSLTTRFQKARARTGELAAPLSPEDLMVQSVPDGAPVKWHLAHTTWLFETSVLIPFSQGYRPFDPTLLTLFAARDERSDGPPLPSHSLRLLSRPPASEIMRYRDHVNGAVLHLIDRVPDDRLEMVAALIETAIAHERRHQERLMIHIKHAFWCNPLRPAYEPPPAQQPAGAPEMGWIDHAGGLVEIGRSVPVPGFDHEGPRHRSYLRPFRLATRPVTCGEYLAFIEEGGYAIRSLWQADGWQAAKAGGWTAPLYWERREGNWQIFTLYGQRPLNPDEPACHVSWYEADAYARWAGRRLPDEAEWEAVAARCDSLGNLLGTGYRHPRPNPCHGDGPWQMYGDVWEWTRSAFGPYPGYRQPDGEDEAVIGRFMTNRMVLRGGSCVTAFDHAGPCTRHFLRPDDRLSFSGIRLAEDL</sequence>
<dbReference type="InterPro" id="IPR005532">
    <property type="entry name" value="SUMF_dom"/>
</dbReference>
<dbReference type="Pfam" id="PF03781">
    <property type="entry name" value="FGE-sulfatase"/>
    <property type="match status" value="2"/>
</dbReference>
<dbReference type="InterPro" id="IPR017806">
    <property type="entry name" value="EgtB"/>
</dbReference>
<dbReference type="PANTHER" id="PTHR23150:SF36">
    <property type="entry name" value="HERCYNINE OXYGENASE"/>
    <property type="match status" value="1"/>
</dbReference>
<proteinExistence type="predicted"/>
<keyword evidence="2" id="KW-0408">Iron</keyword>